<organism evidence="1">
    <name type="scientific">Anguilla anguilla</name>
    <name type="common">European freshwater eel</name>
    <name type="synonym">Muraena anguilla</name>
    <dbReference type="NCBI Taxonomy" id="7936"/>
    <lineage>
        <taxon>Eukaryota</taxon>
        <taxon>Metazoa</taxon>
        <taxon>Chordata</taxon>
        <taxon>Craniata</taxon>
        <taxon>Vertebrata</taxon>
        <taxon>Euteleostomi</taxon>
        <taxon>Actinopterygii</taxon>
        <taxon>Neopterygii</taxon>
        <taxon>Teleostei</taxon>
        <taxon>Anguilliformes</taxon>
        <taxon>Anguillidae</taxon>
        <taxon>Anguilla</taxon>
    </lineage>
</organism>
<evidence type="ECO:0000313" key="1">
    <source>
        <dbReference type="EMBL" id="JAH29464.1"/>
    </source>
</evidence>
<reference evidence="1" key="2">
    <citation type="journal article" date="2015" name="Fish Shellfish Immunol.">
        <title>Early steps in the European eel (Anguilla anguilla)-Vibrio vulnificus interaction in the gills: Role of the RtxA13 toxin.</title>
        <authorList>
            <person name="Callol A."/>
            <person name="Pajuelo D."/>
            <person name="Ebbesson L."/>
            <person name="Teles M."/>
            <person name="MacKenzie S."/>
            <person name="Amaro C."/>
        </authorList>
    </citation>
    <scope>NUCLEOTIDE SEQUENCE</scope>
</reference>
<name>A0A0E9RK48_ANGAN</name>
<accession>A0A0E9RK48</accession>
<protein>
    <submittedName>
        <fullName evidence="1">Uncharacterized protein</fullName>
    </submittedName>
</protein>
<dbReference type="EMBL" id="GBXM01079113">
    <property type="protein sequence ID" value="JAH29464.1"/>
    <property type="molecule type" value="Transcribed_RNA"/>
</dbReference>
<sequence length="39" mass="4608">MHKIEMFQHQYKTKHSVLGTQRILCIYNICGIPLSVVDY</sequence>
<reference evidence="1" key="1">
    <citation type="submission" date="2014-11" db="EMBL/GenBank/DDBJ databases">
        <authorList>
            <person name="Amaro Gonzalez C."/>
        </authorList>
    </citation>
    <scope>NUCLEOTIDE SEQUENCE</scope>
</reference>
<dbReference type="AlphaFoldDB" id="A0A0E9RK48"/>
<proteinExistence type="predicted"/>